<evidence type="ECO:0000256" key="3">
    <source>
        <dbReference type="SAM" id="MobiDB-lite"/>
    </source>
</evidence>
<dbReference type="Pfam" id="PF00248">
    <property type="entry name" value="Aldo_ket_red"/>
    <property type="match status" value="1"/>
</dbReference>
<protein>
    <recommendedName>
        <fullName evidence="4">NADP-dependent oxidoreductase domain-containing protein</fullName>
    </recommendedName>
</protein>
<dbReference type="GO" id="GO:0016616">
    <property type="term" value="F:oxidoreductase activity, acting on the CH-OH group of donors, NAD or NADP as acceptor"/>
    <property type="evidence" value="ECO:0007669"/>
    <property type="project" value="InterPro"/>
</dbReference>
<dbReference type="SUPFAM" id="SSF51430">
    <property type="entry name" value="NAD(P)-linked oxidoreductase"/>
    <property type="match status" value="1"/>
</dbReference>
<comment type="similarity">
    <text evidence="1">Belongs to the aldo/keto reductase family.</text>
</comment>
<dbReference type="Proteomes" id="UP000652761">
    <property type="component" value="Unassembled WGS sequence"/>
</dbReference>
<evidence type="ECO:0000313" key="5">
    <source>
        <dbReference type="EMBL" id="MQM22385.1"/>
    </source>
</evidence>
<dbReference type="FunFam" id="3.20.20.100:FF:000013">
    <property type="entry name" value="NADPH-dependent codeinone reductase 1-1"/>
    <property type="match status" value="1"/>
</dbReference>
<dbReference type="InterPro" id="IPR020471">
    <property type="entry name" value="AKR"/>
</dbReference>
<dbReference type="Gene3D" id="3.20.20.100">
    <property type="entry name" value="NADP-dependent oxidoreductase domain"/>
    <property type="match status" value="1"/>
</dbReference>
<evidence type="ECO:0000313" key="6">
    <source>
        <dbReference type="Proteomes" id="UP000652761"/>
    </source>
</evidence>
<dbReference type="PANTHER" id="PTHR11732">
    <property type="entry name" value="ALDO/KETO REDUCTASE"/>
    <property type="match status" value="1"/>
</dbReference>
<dbReference type="PROSITE" id="PS00063">
    <property type="entry name" value="ALDOKETO_REDUCTASE_3"/>
    <property type="match status" value="1"/>
</dbReference>
<gene>
    <name evidence="5" type="ORF">Taro_055437</name>
</gene>
<dbReference type="CDD" id="cd19124">
    <property type="entry name" value="AKR_AKR4A_4B"/>
    <property type="match status" value="1"/>
</dbReference>
<proteinExistence type="inferred from homology"/>
<dbReference type="AlphaFoldDB" id="A0A843XU75"/>
<dbReference type="InterPro" id="IPR044497">
    <property type="entry name" value="AKR4A/B"/>
</dbReference>
<comment type="caution">
    <text evidence="5">The sequence shown here is derived from an EMBL/GenBank/DDBJ whole genome shotgun (WGS) entry which is preliminary data.</text>
</comment>
<name>A0A843XU75_COLES</name>
<dbReference type="InterPro" id="IPR023210">
    <property type="entry name" value="NADP_OxRdtase_dom"/>
</dbReference>
<keyword evidence="6" id="KW-1185">Reference proteome</keyword>
<dbReference type="PRINTS" id="PR00069">
    <property type="entry name" value="ALDKETRDTASE"/>
</dbReference>
<dbReference type="PROSITE" id="PS00062">
    <property type="entry name" value="ALDOKETO_REDUCTASE_2"/>
    <property type="match status" value="1"/>
</dbReference>
<feature type="compositionally biased region" description="Basic and acidic residues" evidence="3">
    <location>
        <begin position="1"/>
        <end position="12"/>
    </location>
</feature>
<evidence type="ECO:0000256" key="1">
    <source>
        <dbReference type="ARBA" id="ARBA00007905"/>
    </source>
</evidence>
<sequence>MVELRSERRVETEEIPSASGARVDTSRGRTLERLEAPAPPVFPSPRIREFRNPAKNNRQLYHLNHLGVFCRELSVSSPSPSSAGTSARSGARLQAFCAKPASQPASQQTMGGLPVVTLATGGSCMPVIGMGTVSYPPAAPDATRAAILRAIGLGYRHFDTAAIYGTEQPLGEAIAEALRQGLVGSREDLFVTTKLWCNDAHPGLVVPALTNSLRNLGLDYVDLYLVHLPVSAKPGKLEVQIKDEDFMTFDMASVWEGMEQCHRLGLAKSVGVSNFSCKKLALLLETASIPPSVNQVEMNPLWQQQKLREFCAAKGIHVNAYFPLGGSRTPFCPNNLVMENTILKEIAEATGKTIAQKRFTYIVACVDMCLICVVWGLEVCLRWAYEQGVSMLVKSFNEKRMEENLSLFDWELNEEDRHKISQIPQHKSLTLSEFCGQYKSLTELWDGEI</sequence>
<reference evidence="5" key="1">
    <citation type="submission" date="2017-07" db="EMBL/GenBank/DDBJ databases">
        <title>Taro Niue Genome Assembly and Annotation.</title>
        <authorList>
            <person name="Atibalentja N."/>
            <person name="Keating K."/>
            <person name="Fields C.J."/>
        </authorList>
    </citation>
    <scope>NUCLEOTIDE SEQUENCE</scope>
    <source>
        <strain evidence="5">Niue_2</strain>
        <tissue evidence="5">Leaf</tissue>
    </source>
</reference>
<accession>A0A843XU75</accession>
<feature type="region of interest" description="Disordered" evidence="3">
    <location>
        <begin position="1"/>
        <end position="30"/>
    </location>
</feature>
<dbReference type="InterPro" id="IPR036812">
    <property type="entry name" value="NAD(P)_OxRdtase_dom_sf"/>
</dbReference>
<evidence type="ECO:0000259" key="4">
    <source>
        <dbReference type="Pfam" id="PF00248"/>
    </source>
</evidence>
<dbReference type="InterPro" id="IPR018170">
    <property type="entry name" value="Aldo/ket_reductase_CS"/>
</dbReference>
<feature type="domain" description="NADP-dependent oxidoreductase" evidence="4">
    <location>
        <begin position="128"/>
        <end position="423"/>
    </location>
</feature>
<evidence type="ECO:0000256" key="2">
    <source>
        <dbReference type="ARBA" id="ARBA00022857"/>
    </source>
</evidence>
<organism evidence="5 6">
    <name type="scientific">Colocasia esculenta</name>
    <name type="common">Wild taro</name>
    <name type="synonym">Arum esculentum</name>
    <dbReference type="NCBI Taxonomy" id="4460"/>
    <lineage>
        <taxon>Eukaryota</taxon>
        <taxon>Viridiplantae</taxon>
        <taxon>Streptophyta</taxon>
        <taxon>Embryophyta</taxon>
        <taxon>Tracheophyta</taxon>
        <taxon>Spermatophyta</taxon>
        <taxon>Magnoliopsida</taxon>
        <taxon>Liliopsida</taxon>
        <taxon>Araceae</taxon>
        <taxon>Aroideae</taxon>
        <taxon>Colocasieae</taxon>
        <taxon>Colocasia</taxon>
    </lineage>
</organism>
<dbReference type="OrthoDB" id="416253at2759"/>
<dbReference type="PROSITE" id="PS00798">
    <property type="entry name" value="ALDOKETO_REDUCTASE_1"/>
    <property type="match status" value="1"/>
</dbReference>
<dbReference type="EMBL" id="NMUH01012805">
    <property type="protein sequence ID" value="MQM22385.1"/>
    <property type="molecule type" value="Genomic_DNA"/>
</dbReference>
<keyword evidence="2" id="KW-0521">NADP</keyword>